<dbReference type="Pfam" id="PF06625">
    <property type="entry name" value="DUF1151"/>
    <property type="match status" value="1"/>
</dbReference>
<feature type="region of interest" description="Disordered" evidence="2">
    <location>
        <begin position="88"/>
        <end position="115"/>
    </location>
</feature>
<dbReference type="OrthoDB" id="5963205at2759"/>
<proteinExistence type="predicted"/>
<protein>
    <submittedName>
        <fullName evidence="3">Putative LOC100165703 [Acyrthosiphon pisum]</fullName>
    </submittedName>
</protein>
<evidence type="ECO:0000256" key="1">
    <source>
        <dbReference type="ARBA" id="ARBA00023054"/>
    </source>
</evidence>
<dbReference type="PANTHER" id="PTHR16768">
    <property type="entry name" value="DOWN REGULATED IN RENAL CARCINOMA 1/TU3A"/>
    <property type="match status" value="1"/>
</dbReference>
<organism evidence="3">
    <name type="scientific">Lepeophtheirus salmonis</name>
    <name type="common">Salmon louse</name>
    <name type="synonym">Caligus salmonis</name>
    <dbReference type="NCBI Taxonomy" id="72036"/>
    <lineage>
        <taxon>Eukaryota</taxon>
        <taxon>Metazoa</taxon>
        <taxon>Ecdysozoa</taxon>
        <taxon>Arthropoda</taxon>
        <taxon>Crustacea</taxon>
        <taxon>Multicrustacea</taxon>
        <taxon>Hexanauplia</taxon>
        <taxon>Copepoda</taxon>
        <taxon>Siphonostomatoida</taxon>
        <taxon>Caligidae</taxon>
        <taxon>Lepeophtheirus</taxon>
    </lineage>
</organism>
<dbReference type="PANTHER" id="PTHR16768:SF5">
    <property type="entry name" value="FI14214P"/>
    <property type="match status" value="1"/>
</dbReference>
<accession>A0A0K2TAH8</accession>
<name>A0A0K2TAH8_LEPSM</name>
<dbReference type="EMBL" id="HACA01005647">
    <property type="protein sequence ID" value="CDW23008.1"/>
    <property type="molecule type" value="Transcribed_RNA"/>
</dbReference>
<dbReference type="AlphaFoldDB" id="A0A0K2TAH8"/>
<evidence type="ECO:0000313" key="3">
    <source>
        <dbReference type="EMBL" id="CDW23008.1"/>
    </source>
</evidence>
<sequence>MNSDSSKYLRDEEGLILPKKLMNPCFSSKEIQNVHREIKWNAKKGVNVLANKSELKIAMEKRSRHLIEVDRKYMDDENKSQFQRALEERAKRLDDLEKKEPDSCDDDSGHCSPEPENEFLKVHAQLKKVRNVP</sequence>
<dbReference type="InterPro" id="IPR009533">
    <property type="entry name" value="FAM107"/>
</dbReference>
<keyword evidence="1" id="KW-0175">Coiled coil</keyword>
<evidence type="ECO:0000256" key="2">
    <source>
        <dbReference type="SAM" id="MobiDB-lite"/>
    </source>
</evidence>
<feature type="compositionally biased region" description="Basic and acidic residues" evidence="2">
    <location>
        <begin position="88"/>
        <end position="102"/>
    </location>
</feature>
<reference evidence="3" key="1">
    <citation type="submission" date="2014-05" db="EMBL/GenBank/DDBJ databases">
        <authorList>
            <person name="Chronopoulou M."/>
        </authorList>
    </citation>
    <scope>NUCLEOTIDE SEQUENCE</scope>
    <source>
        <tissue evidence="3">Whole organism</tissue>
    </source>
</reference>